<keyword evidence="2" id="KW-0479">Metal-binding</keyword>
<proteinExistence type="inferred from homology"/>
<feature type="domain" description="DUF7092" evidence="8">
    <location>
        <begin position="10"/>
        <end position="90"/>
    </location>
</feature>
<keyword evidence="1 6" id="KW-0645">Protease</keyword>
<dbReference type="OrthoDB" id="9810445at2"/>
<sequence>MSTAPQLPGLRGHAFAARSSHRQPARLLTREGGEGLWVDIQNDERAVLASAYLSEVRIDAPLGSAPRKVSFPDGAVFETTDHAAIEALTGKTRGSMLHHYEGFNARLFGVVAICLAAAWVLWRYGLDIMASVAIAFTPPVVIEQIDVGTMQTIDFTMAEPSKLSEEQRSEVESVYRRLVSSLPQEVQARHSFDLLFRDMPGMGPNAFALPGGTMVMTDAFVKDFPQPDVMAGVLGHEIGHVVEEHGLKRLYRSLSTYILIAFLAGDVGPILEDVVLEGNVLLSLSFSRAQETSADEFGLTLSDEAGFDPSGLKLFFEKISKEYAGGEPAQWMSTHPSSTERVKAIDTFINDLR</sequence>
<dbReference type="AlphaFoldDB" id="A0A1I6FXS0"/>
<evidence type="ECO:0000256" key="5">
    <source>
        <dbReference type="ARBA" id="ARBA00023049"/>
    </source>
</evidence>
<evidence type="ECO:0000256" key="1">
    <source>
        <dbReference type="ARBA" id="ARBA00022670"/>
    </source>
</evidence>
<reference evidence="10" key="1">
    <citation type="submission" date="2016-10" db="EMBL/GenBank/DDBJ databases">
        <authorList>
            <person name="Varghese N."/>
            <person name="Submissions S."/>
        </authorList>
    </citation>
    <scope>NUCLEOTIDE SEQUENCE [LARGE SCALE GENOMIC DNA]</scope>
    <source>
        <strain evidence="10">DSM 26921</strain>
    </source>
</reference>
<dbReference type="STRING" id="670154.SAMN04488002_0510"/>
<evidence type="ECO:0000259" key="7">
    <source>
        <dbReference type="Pfam" id="PF01435"/>
    </source>
</evidence>
<dbReference type="Pfam" id="PF23368">
    <property type="entry name" value="DUF7092"/>
    <property type="match status" value="1"/>
</dbReference>
<evidence type="ECO:0000256" key="4">
    <source>
        <dbReference type="ARBA" id="ARBA00022833"/>
    </source>
</evidence>
<dbReference type="PANTHER" id="PTHR22726:SF1">
    <property type="entry name" value="METALLOENDOPEPTIDASE OMA1, MITOCHONDRIAL"/>
    <property type="match status" value="1"/>
</dbReference>
<dbReference type="GO" id="GO:0051603">
    <property type="term" value="P:proteolysis involved in protein catabolic process"/>
    <property type="evidence" value="ECO:0007669"/>
    <property type="project" value="TreeGrafter"/>
</dbReference>
<dbReference type="Proteomes" id="UP000199658">
    <property type="component" value="Unassembled WGS sequence"/>
</dbReference>
<evidence type="ECO:0000256" key="2">
    <source>
        <dbReference type="ARBA" id="ARBA00022723"/>
    </source>
</evidence>
<dbReference type="InterPro" id="IPR055518">
    <property type="entry name" value="DUF7092"/>
</dbReference>
<protein>
    <submittedName>
        <fullName evidence="9">Peptidase family M48</fullName>
    </submittedName>
</protein>
<dbReference type="InterPro" id="IPR051156">
    <property type="entry name" value="Mito/Outer_Membr_Metalloprot"/>
</dbReference>
<keyword evidence="4 6" id="KW-0862">Zinc</keyword>
<keyword evidence="10" id="KW-1185">Reference proteome</keyword>
<dbReference type="InterPro" id="IPR001915">
    <property type="entry name" value="Peptidase_M48"/>
</dbReference>
<dbReference type="CDD" id="cd07332">
    <property type="entry name" value="M48C_Oma1_like"/>
    <property type="match status" value="1"/>
</dbReference>
<name>A0A1I6FXS0_9RHOB</name>
<evidence type="ECO:0000256" key="3">
    <source>
        <dbReference type="ARBA" id="ARBA00022801"/>
    </source>
</evidence>
<dbReference type="RefSeq" id="WP_090212104.1">
    <property type="nucleotide sequence ID" value="NZ_FOYO01000001.1"/>
</dbReference>
<comment type="similarity">
    <text evidence="6">Belongs to the peptidase M48 family.</text>
</comment>
<evidence type="ECO:0000313" key="9">
    <source>
        <dbReference type="EMBL" id="SFR34627.1"/>
    </source>
</evidence>
<accession>A0A1I6FXS0</accession>
<evidence type="ECO:0000313" key="10">
    <source>
        <dbReference type="Proteomes" id="UP000199658"/>
    </source>
</evidence>
<gene>
    <name evidence="9" type="ORF">SAMN04488002_0510</name>
</gene>
<dbReference type="Gene3D" id="3.30.2010.10">
    <property type="entry name" value="Metalloproteases ('zincins'), catalytic domain"/>
    <property type="match status" value="1"/>
</dbReference>
<dbReference type="GO" id="GO:0004222">
    <property type="term" value="F:metalloendopeptidase activity"/>
    <property type="evidence" value="ECO:0007669"/>
    <property type="project" value="InterPro"/>
</dbReference>
<dbReference type="EMBL" id="FOYO01000001">
    <property type="protein sequence ID" value="SFR34627.1"/>
    <property type="molecule type" value="Genomic_DNA"/>
</dbReference>
<evidence type="ECO:0000259" key="8">
    <source>
        <dbReference type="Pfam" id="PF23368"/>
    </source>
</evidence>
<dbReference type="Pfam" id="PF01435">
    <property type="entry name" value="Peptidase_M48"/>
    <property type="match status" value="1"/>
</dbReference>
<dbReference type="GO" id="GO:0046872">
    <property type="term" value="F:metal ion binding"/>
    <property type="evidence" value="ECO:0007669"/>
    <property type="project" value="UniProtKB-KW"/>
</dbReference>
<keyword evidence="3 6" id="KW-0378">Hydrolase</keyword>
<comment type="cofactor">
    <cofactor evidence="6">
        <name>Zn(2+)</name>
        <dbReference type="ChEBI" id="CHEBI:29105"/>
    </cofactor>
    <text evidence="6">Binds 1 zinc ion per subunit.</text>
</comment>
<dbReference type="PANTHER" id="PTHR22726">
    <property type="entry name" value="METALLOENDOPEPTIDASE OMA1"/>
    <property type="match status" value="1"/>
</dbReference>
<keyword evidence="5 6" id="KW-0482">Metalloprotease</keyword>
<evidence type="ECO:0000256" key="6">
    <source>
        <dbReference type="RuleBase" id="RU003983"/>
    </source>
</evidence>
<dbReference type="GO" id="GO:0016020">
    <property type="term" value="C:membrane"/>
    <property type="evidence" value="ECO:0007669"/>
    <property type="project" value="TreeGrafter"/>
</dbReference>
<feature type="domain" description="Peptidase M48" evidence="7">
    <location>
        <begin position="203"/>
        <end position="347"/>
    </location>
</feature>
<organism evidence="9 10">
    <name type="scientific">Litoreibacter janthinus</name>
    <dbReference type="NCBI Taxonomy" id="670154"/>
    <lineage>
        <taxon>Bacteria</taxon>
        <taxon>Pseudomonadati</taxon>
        <taxon>Pseudomonadota</taxon>
        <taxon>Alphaproteobacteria</taxon>
        <taxon>Rhodobacterales</taxon>
        <taxon>Roseobacteraceae</taxon>
        <taxon>Litoreibacter</taxon>
    </lineage>
</organism>